<reference evidence="2 3" key="1">
    <citation type="journal article" date="2015" name="Stand. Genomic Sci.">
        <title>Genomic Encyclopedia of Bacterial and Archaeal Type Strains, Phase III: the genomes of soil and plant-associated and newly described type strains.</title>
        <authorList>
            <person name="Whitman W.B."/>
            <person name="Woyke T."/>
            <person name="Klenk H.P."/>
            <person name="Zhou Y."/>
            <person name="Lilburn T.G."/>
            <person name="Beck B.J."/>
            <person name="De Vos P."/>
            <person name="Vandamme P."/>
            <person name="Eisen J.A."/>
            <person name="Garrity G."/>
            <person name="Hugenholtz P."/>
            <person name="Kyrpides N.C."/>
        </authorList>
    </citation>
    <scope>NUCLEOTIDE SEQUENCE [LARGE SCALE GENOMIC DNA]</scope>
    <source>
        <strain evidence="2 3">VKM Ac-2572</strain>
    </source>
</reference>
<accession>A0A4R2H697</accession>
<dbReference type="RefSeq" id="WP_242002102.1">
    <property type="nucleotide sequence ID" value="NZ_SLWN01000011.1"/>
</dbReference>
<proteinExistence type="predicted"/>
<protein>
    <submittedName>
        <fullName evidence="2">Uncharacterized protein</fullName>
    </submittedName>
</protein>
<dbReference type="Proteomes" id="UP000294508">
    <property type="component" value="Unassembled WGS sequence"/>
</dbReference>
<sequence length="144" mass="14833">MPAALLLRALLAPRLLLVGATALLLRTLTPTATLGRLALTGLPLALAGTGSSGLALAGLSRLAGLRSSGLLLAPTAALLRRLALLGRLLGLLGALTPTATTTLAGRLLTPTALASLSPLLPARLAPRLPRTPRSLRRRRHIRSF</sequence>
<evidence type="ECO:0000256" key="1">
    <source>
        <dbReference type="SAM" id="Phobius"/>
    </source>
</evidence>
<feature type="transmembrane region" description="Helical" evidence="1">
    <location>
        <begin position="38"/>
        <end position="59"/>
    </location>
</feature>
<keyword evidence="3" id="KW-1185">Reference proteome</keyword>
<comment type="caution">
    <text evidence="2">The sequence shown here is derived from an EMBL/GenBank/DDBJ whole genome shotgun (WGS) entry which is preliminary data.</text>
</comment>
<name>A0A4R2H697_9ACTN</name>
<evidence type="ECO:0000313" key="3">
    <source>
        <dbReference type="Proteomes" id="UP000294508"/>
    </source>
</evidence>
<keyword evidence="1" id="KW-0472">Membrane</keyword>
<organism evidence="2 3">
    <name type="scientific">Kribbella steppae</name>
    <dbReference type="NCBI Taxonomy" id="2512223"/>
    <lineage>
        <taxon>Bacteria</taxon>
        <taxon>Bacillati</taxon>
        <taxon>Actinomycetota</taxon>
        <taxon>Actinomycetes</taxon>
        <taxon>Propionibacteriales</taxon>
        <taxon>Kribbellaceae</taxon>
        <taxon>Kribbella</taxon>
    </lineage>
</organism>
<evidence type="ECO:0000313" key="2">
    <source>
        <dbReference type="EMBL" id="TCO21325.1"/>
    </source>
</evidence>
<dbReference type="EMBL" id="SLWN01000011">
    <property type="protein sequence ID" value="TCO21325.1"/>
    <property type="molecule type" value="Genomic_DNA"/>
</dbReference>
<gene>
    <name evidence="2" type="ORF">EV652_111236</name>
</gene>
<keyword evidence="1" id="KW-1133">Transmembrane helix</keyword>
<dbReference type="AlphaFoldDB" id="A0A4R2H697"/>
<keyword evidence="1" id="KW-0812">Transmembrane</keyword>